<dbReference type="InterPro" id="IPR036423">
    <property type="entry name" value="SOD-like_Cu/Zn_dom_sf"/>
</dbReference>
<keyword evidence="1" id="KW-0732">Signal</keyword>
<feature type="chain" id="PRO_5010858687" description="Superoxide dismutase copper/zinc binding domain-containing protein" evidence="1">
    <location>
        <begin position="21"/>
        <end position="544"/>
    </location>
</feature>
<accession>A0A1X7VJX0</accession>
<dbReference type="Gene3D" id="2.60.40.200">
    <property type="entry name" value="Superoxide dismutase, copper/zinc binding domain"/>
    <property type="match status" value="3"/>
</dbReference>
<dbReference type="GO" id="GO:0046872">
    <property type="term" value="F:metal ion binding"/>
    <property type="evidence" value="ECO:0007669"/>
    <property type="project" value="InterPro"/>
</dbReference>
<dbReference type="AlphaFoldDB" id="A0A1X7VJX0"/>
<dbReference type="eggNOG" id="ENOG502QW6R">
    <property type="taxonomic scope" value="Eukaryota"/>
</dbReference>
<protein>
    <recommendedName>
        <fullName evidence="2">Superoxide dismutase copper/zinc binding domain-containing protein</fullName>
    </recommendedName>
</protein>
<dbReference type="STRING" id="400682.A0A1X7VJX0"/>
<dbReference type="GO" id="GO:0006801">
    <property type="term" value="P:superoxide metabolic process"/>
    <property type="evidence" value="ECO:0007669"/>
    <property type="project" value="InterPro"/>
</dbReference>
<keyword evidence="4" id="KW-1185">Reference proteome</keyword>
<gene>
    <name evidence="3" type="primary">105316609</name>
</gene>
<evidence type="ECO:0000313" key="3">
    <source>
        <dbReference type="EnsemblMetazoa" id="Aqu2.1.40651_001"/>
    </source>
</evidence>
<dbReference type="PRINTS" id="PR00068">
    <property type="entry name" value="CUZNDISMTASE"/>
</dbReference>
<evidence type="ECO:0000313" key="4">
    <source>
        <dbReference type="Proteomes" id="UP000007879"/>
    </source>
</evidence>
<dbReference type="InterPro" id="IPR053257">
    <property type="entry name" value="Cu-only_SOD"/>
</dbReference>
<evidence type="ECO:0000256" key="1">
    <source>
        <dbReference type="SAM" id="SignalP"/>
    </source>
</evidence>
<name>A0A1X7VJX0_AMPQE</name>
<reference evidence="4" key="1">
    <citation type="journal article" date="2010" name="Nature">
        <title>The Amphimedon queenslandica genome and the evolution of animal complexity.</title>
        <authorList>
            <person name="Srivastava M."/>
            <person name="Simakov O."/>
            <person name="Chapman J."/>
            <person name="Fahey B."/>
            <person name="Gauthier M.E."/>
            <person name="Mitros T."/>
            <person name="Richards G.S."/>
            <person name="Conaco C."/>
            <person name="Dacre M."/>
            <person name="Hellsten U."/>
            <person name="Larroux C."/>
            <person name="Putnam N.H."/>
            <person name="Stanke M."/>
            <person name="Adamska M."/>
            <person name="Darling A."/>
            <person name="Degnan S.M."/>
            <person name="Oakley T.H."/>
            <person name="Plachetzki D.C."/>
            <person name="Zhai Y."/>
            <person name="Adamski M."/>
            <person name="Calcino A."/>
            <person name="Cummins S.F."/>
            <person name="Goodstein D.M."/>
            <person name="Harris C."/>
            <person name="Jackson D.J."/>
            <person name="Leys S.P."/>
            <person name="Shu S."/>
            <person name="Woodcroft B.J."/>
            <person name="Vervoort M."/>
            <person name="Kosik K.S."/>
            <person name="Manning G."/>
            <person name="Degnan B.M."/>
            <person name="Rokhsar D.S."/>
        </authorList>
    </citation>
    <scope>NUCLEOTIDE SEQUENCE [LARGE SCALE GENOMIC DNA]</scope>
</reference>
<proteinExistence type="predicted"/>
<dbReference type="EnsemblMetazoa" id="Aqu2.1.40651_001">
    <property type="protein sequence ID" value="Aqu2.1.40651_001"/>
    <property type="gene ID" value="Aqu2.1.40651"/>
</dbReference>
<feature type="signal peptide" evidence="1">
    <location>
        <begin position="1"/>
        <end position="20"/>
    </location>
</feature>
<evidence type="ECO:0000259" key="2">
    <source>
        <dbReference type="Pfam" id="PF00080"/>
    </source>
</evidence>
<dbReference type="KEGG" id="aqu:105316609"/>
<feature type="domain" description="Superoxide dismutase copper/zinc binding" evidence="2">
    <location>
        <begin position="67"/>
        <end position="194"/>
    </location>
</feature>
<dbReference type="Proteomes" id="UP000007879">
    <property type="component" value="Unassembled WGS sequence"/>
</dbReference>
<dbReference type="EnsemblMetazoa" id="XM_011411646.2">
    <property type="protein sequence ID" value="XP_011409948.1"/>
    <property type="gene ID" value="LOC105316609"/>
</dbReference>
<reference evidence="3" key="2">
    <citation type="submission" date="2017-05" db="UniProtKB">
        <authorList>
            <consortium name="EnsemblMetazoa"/>
        </authorList>
    </citation>
    <scope>IDENTIFICATION</scope>
</reference>
<dbReference type="PANTHER" id="PTHR20910:SF1">
    <property type="entry name" value="SUPEROXIDE DISMUTASE COPPER_ZINC BINDING DOMAIN-CONTAINING PROTEIN"/>
    <property type="match status" value="1"/>
</dbReference>
<dbReference type="InParanoid" id="A0A1X7VJX0"/>
<dbReference type="PANTHER" id="PTHR20910">
    <property type="entry name" value="AGAP001623-PA"/>
    <property type="match status" value="1"/>
</dbReference>
<dbReference type="OrthoDB" id="159229at2759"/>
<dbReference type="InterPro" id="IPR001424">
    <property type="entry name" value="SOD_Cu_Zn_dom"/>
</dbReference>
<dbReference type="Pfam" id="PF00080">
    <property type="entry name" value="Sod_Cu"/>
    <property type="match status" value="1"/>
</dbReference>
<organism evidence="3">
    <name type="scientific">Amphimedon queenslandica</name>
    <name type="common">Sponge</name>
    <dbReference type="NCBI Taxonomy" id="400682"/>
    <lineage>
        <taxon>Eukaryota</taxon>
        <taxon>Metazoa</taxon>
        <taxon>Porifera</taxon>
        <taxon>Demospongiae</taxon>
        <taxon>Heteroscleromorpha</taxon>
        <taxon>Haplosclerida</taxon>
        <taxon>Niphatidae</taxon>
        <taxon>Amphimedon</taxon>
    </lineage>
</organism>
<sequence length="544" mass="61095">MKAALLLLVSFAALLHLVAGWGSQRSKMVYYVKPGEETRFWRAPGQHVPPQTGRAILVAAYFDMNGIKGSVAFYQEKEHEPVTITLSLSGLSQFGGNERWGWHVHEYPINWAHLERNPCNTEHIGGHYDPENRASDPNYAQLCMNNASLCEVGDLGGRHGHLRGNQSVYTFTDNTLNLYGPYSIVGRSLIIHRTNGFRYACTNIEYNGISTIHTYRAAFPCNVKEQSPVFQGEVIMRRSALRHGVTLEANLYRVDGGSINTTHNWYLKSDGNFNVDCSVCKNDNADLFVFGNRTHGSSTNPFAGCGAATRAQHLKCPYGDLTRKCGPLSYTNGDQIQAFCTDTQLGIYPYESVNVNTILVIEDEDGNNLACAKFEPVVPVAANIDIRNRNVYVAGRLFQYDPHDPTYVQFYNTRLGTASHFQVRAHPVPPDGSCTGLGPVYEPRFRFTNLPSSVLINQTGDRDFLGELQNKIIVPNQSIRNSYYQRTSYLPLFGDYSVIGRSFVVLDNNEFVIGCGNITDADPNRDENLRRSLEFYHKPRPWYE</sequence>
<dbReference type="SUPFAM" id="SSF49329">
    <property type="entry name" value="Cu,Zn superoxide dismutase-like"/>
    <property type="match status" value="2"/>
</dbReference>